<dbReference type="EMBL" id="JBHRYJ010000001">
    <property type="protein sequence ID" value="MFC3674956.1"/>
    <property type="molecule type" value="Genomic_DNA"/>
</dbReference>
<comment type="caution">
    <text evidence="1">The sequence shown here is derived from an EMBL/GenBank/DDBJ whole genome shotgun (WGS) entry which is preliminary data.</text>
</comment>
<proteinExistence type="predicted"/>
<dbReference type="Proteomes" id="UP001595711">
    <property type="component" value="Unassembled WGS sequence"/>
</dbReference>
<accession>A0ABV7VEB7</accession>
<evidence type="ECO:0000313" key="2">
    <source>
        <dbReference type="Proteomes" id="UP001595711"/>
    </source>
</evidence>
<keyword evidence="2" id="KW-1185">Reference proteome</keyword>
<reference evidence="2" key="1">
    <citation type="journal article" date="2019" name="Int. J. Syst. Evol. Microbiol.">
        <title>The Global Catalogue of Microorganisms (GCM) 10K type strain sequencing project: providing services to taxonomists for standard genome sequencing and annotation.</title>
        <authorList>
            <consortium name="The Broad Institute Genomics Platform"/>
            <consortium name="The Broad Institute Genome Sequencing Center for Infectious Disease"/>
            <person name="Wu L."/>
            <person name="Ma J."/>
        </authorList>
    </citation>
    <scope>NUCLEOTIDE SEQUENCE [LARGE SCALE GENOMIC DNA]</scope>
    <source>
        <strain evidence="2">KCTC 42182</strain>
    </source>
</reference>
<gene>
    <name evidence="1" type="ORF">ACFOOQ_05325</name>
</gene>
<organism evidence="1 2">
    <name type="scientific">Ferrovibrio xuzhouensis</name>
    <dbReference type="NCBI Taxonomy" id="1576914"/>
    <lineage>
        <taxon>Bacteria</taxon>
        <taxon>Pseudomonadati</taxon>
        <taxon>Pseudomonadota</taxon>
        <taxon>Alphaproteobacteria</taxon>
        <taxon>Rhodospirillales</taxon>
        <taxon>Rhodospirillaceae</taxon>
        <taxon>Ferrovibrio</taxon>
    </lineage>
</organism>
<protein>
    <recommendedName>
        <fullName evidence="3">FCD domain-containing protein</fullName>
    </recommendedName>
</protein>
<evidence type="ECO:0000313" key="1">
    <source>
        <dbReference type="EMBL" id="MFC3674956.1"/>
    </source>
</evidence>
<name>A0ABV7VEB7_9PROT</name>
<sequence>MHGHESNVLNELERVNGLLAWWGHPDTGDTTDIRVRARRLQLLMMNQSKGPGDTSFNQTRAMFEANDRFHNALHGFLSAREAPEILATRSDLVRDVLESLATQVQACTELTQKLRTYCLSIASSADGNDGEEEAGSGQEAALEAVCHRHLI</sequence>
<evidence type="ECO:0008006" key="3">
    <source>
        <dbReference type="Google" id="ProtNLM"/>
    </source>
</evidence>
<dbReference type="RefSeq" id="WP_379722610.1">
    <property type="nucleotide sequence ID" value="NZ_JBHRYJ010000001.1"/>
</dbReference>